<reference evidence="3" key="2">
    <citation type="submission" date="2024-07" db="EMBL/GenBank/DDBJ databases">
        <title>Streptomyces haneummycinica sp. nov., a new antibiotic-producing actinobacterium isolated from marine sediment.</title>
        <authorList>
            <person name="Uemura M."/>
            <person name="Hamada M."/>
            <person name="Hirano S."/>
            <person name="Kobayashi K."/>
            <person name="Ohshiro T."/>
            <person name="Kobayashi T."/>
            <person name="Terahara T."/>
        </authorList>
    </citation>
    <scope>NUCLEOTIDE SEQUENCE</scope>
    <source>
        <strain evidence="3">KM77-8</strain>
    </source>
</reference>
<proteinExistence type="predicted"/>
<dbReference type="PANTHER" id="PTHR42855">
    <property type="entry name" value="ABC TRANSPORTER ATP-BINDING SUBUNIT"/>
    <property type="match status" value="1"/>
</dbReference>
<dbReference type="InterPro" id="IPR027417">
    <property type="entry name" value="P-loop_NTPase"/>
</dbReference>
<dbReference type="Gene3D" id="3.40.50.300">
    <property type="entry name" value="P-loop containing nucleotide triphosphate hydrolases"/>
    <property type="match status" value="1"/>
</dbReference>
<reference evidence="3" key="1">
    <citation type="submission" date="2024-06" db="EMBL/GenBank/DDBJ databases">
        <authorList>
            <consortium name="consrtm"/>
            <person name="Uemura M."/>
            <person name="Terahara T."/>
        </authorList>
    </citation>
    <scope>NUCLEOTIDE SEQUENCE</scope>
    <source>
        <strain evidence="3">KM77-8</strain>
    </source>
</reference>
<dbReference type="EMBL" id="AP035768">
    <property type="protein sequence ID" value="BFO22254.1"/>
    <property type="molecule type" value="Genomic_DNA"/>
</dbReference>
<dbReference type="PANTHER" id="PTHR42855:SF1">
    <property type="entry name" value="ABC TRANSPORTER DOMAIN-CONTAINING PROTEIN"/>
    <property type="match status" value="1"/>
</dbReference>
<feature type="compositionally biased region" description="Low complexity" evidence="1">
    <location>
        <begin position="86"/>
        <end position="107"/>
    </location>
</feature>
<dbReference type="GO" id="GO:0016887">
    <property type="term" value="F:ATP hydrolysis activity"/>
    <property type="evidence" value="ECO:0007669"/>
    <property type="project" value="InterPro"/>
</dbReference>
<dbReference type="AlphaFoldDB" id="A0AAT9HXK7"/>
<protein>
    <recommendedName>
        <fullName evidence="2">ABC transporter domain-containing protein</fullName>
    </recommendedName>
</protein>
<feature type="domain" description="ABC transporter" evidence="2">
    <location>
        <begin position="21"/>
        <end position="75"/>
    </location>
</feature>
<gene>
    <name evidence="3" type="ORF">SHKM778_86420</name>
</gene>
<name>A0AAT9HXK7_9ACTN</name>
<accession>A0AAT9HXK7</accession>
<evidence type="ECO:0000256" key="1">
    <source>
        <dbReference type="SAM" id="MobiDB-lite"/>
    </source>
</evidence>
<organism evidence="3">
    <name type="scientific">Streptomyces haneummycinicus</name>
    <dbReference type="NCBI Taxonomy" id="3074435"/>
    <lineage>
        <taxon>Bacteria</taxon>
        <taxon>Bacillati</taxon>
        <taxon>Actinomycetota</taxon>
        <taxon>Actinomycetes</taxon>
        <taxon>Kitasatosporales</taxon>
        <taxon>Streptomycetaceae</taxon>
        <taxon>Streptomyces</taxon>
    </lineage>
</organism>
<evidence type="ECO:0000259" key="2">
    <source>
        <dbReference type="Pfam" id="PF00005"/>
    </source>
</evidence>
<dbReference type="InterPro" id="IPR003439">
    <property type="entry name" value="ABC_transporter-like_ATP-bd"/>
</dbReference>
<dbReference type="GO" id="GO:0005524">
    <property type="term" value="F:ATP binding"/>
    <property type="evidence" value="ECO:0007669"/>
    <property type="project" value="InterPro"/>
</dbReference>
<dbReference type="InterPro" id="IPR051309">
    <property type="entry name" value="ABCF_ATPase"/>
</dbReference>
<dbReference type="SUPFAM" id="SSF52540">
    <property type="entry name" value="P-loop containing nucleoside triphosphate hydrolases"/>
    <property type="match status" value="1"/>
</dbReference>
<dbReference type="Pfam" id="PF00005">
    <property type="entry name" value="ABC_tran"/>
    <property type="match status" value="1"/>
</dbReference>
<feature type="region of interest" description="Disordered" evidence="1">
    <location>
        <begin position="70"/>
        <end position="107"/>
    </location>
</feature>
<sequence length="107" mass="11102">MAVNLVNVENVSKVYGTRALLDGISLGVSEGDRIGVVGRNGDGKTTLIRMLARLEEADTGRVTHSGGLRIGVLTQHDSSTPPPPSATRSSATWPTTSGPGTPRSGTY</sequence>
<evidence type="ECO:0000313" key="3">
    <source>
        <dbReference type="EMBL" id="BFO22254.1"/>
    </source>
</evidence>